<dbReference type="InterPro" id="IPR036938">
    <property type="entry name" value="PAP2/HPO_sf"/>
</dbReference>
<dbReference type="SUPFAM" id="SSF48317">
    <property type="entry name" value="Acid phosphatase/Vanadium-dependent haloperoxidase"/>
    <property type="match status" value="1"/>
</dbReference>
<dbReference type="Proteomes" id="UP000319383">
    <property type="component" value="Chromosome"/>
</dbReference>
<accession>A0A517ZJY6</accession>
<dbReference type="EMBL" id="CP036276">
    <property type="protein sequence ID" value="QDU42804.1"/>
    <property type="molecule type" value="Genomic_DNA"/>
</dbReference>
<proteinExistence type="predicted"/>
<protein>
    <submittedName>
        <fullName evidence="2">PAP2 superfamily protein</fullName>
    </submittedName>
</protein>
<name>A0A517ZJY6_9PLAN</name>
<dbReference type="KEGG" id="sdyn:Mal52_12720"/>
<dbReference type="Gene3D" id="1.20.144.10">
    <property type="entry name" value="Phosphatidic acid phosphatase type 2/haloperoxidase"/>
    <property type="match status" value="1"/>
</dbReference>
<organism evidence="2 3">
    <name type="scientific">Symmachiella dynata</name>
    <dbReference type="NCBI Taxonomy" id="2527995"/>
    <lineage>
        <taxon>Bacteria</taxon>
        <taxon>Pseudomonadati</taxon>
        <taxon>Planctomycetota</taxon>
        <taxon>Planctomycetia</taxon>
        <taxon>Planctomycetales</taxon>
        <taxon>Planctomycetaceae</taxon>
        <taxon>Symmachiella</taxon>
    </lineage>
</organism>
<reference evidence="2 3" key="1">
    <citation type="submission" date="2019-02" db="EMBL/GenBank/DDBJ databases">
        <title>Deep-cultivation of Planctomycetes and their phenomic and genomic characterization uncovers novel biology.</title>
        <authorList>
            <person name="Wiegand S."/>
            <person name="Jogler M."/>
            <person name="Boedeker C."/>
            <person name="Pinto D."/>
            <person name="Vollmers J."/>
            <person name="Rivas-Marin E."/>
            <person name="Kohn T."/>
            <person name="Peeters S.H."/>
            <person name="Heuer A."/>
            <person name="Rast P."/>
            <person name="Oberbeckmann S."/>
            <person name="Bunk B."/>
            <person name="Jeske O."/>
            <person name="Meyerdierks A."/>
            <person name="Storesund J.E."/>
            <person name="Kallscheuer N."/>
            <person name="Luecker S."/>
            <person name="Lage O.M."/>
            <person name="Pohl T."/>
            <person name="Merkel B.J."/>
            <person name="Hornburger P."/>
            <person name="Mueller R.-W."/>
            <person name="Bruemmer F."/>
            <person name="Labrenz M."/>
            <person name="Spormann A.M."/>
            <person name="Op den Camp H."/>
            <person name="Overmann J."/>
            <person name="Amann R."/>
            <person name="Jetten M.S.M."/>
            <person name="Mascher T."/>
            <person name="Medema M.H."/>
            <person name="Devos D.P."/>
            <person name="Kaster A.-K."/>
            <person name="Ovreas L."/>
            <person name="Rohde M."/>
            <person name="Galperin M.Y."/>
            <person name="Jogler C."/>
        </authorList>
    </citation>
    <scope>NUCLEOTIDE SEQUENCE [LARGE SCALE GENOMIC DNA]</scope>
    <source>
        <strain evidence="2 3">Mal52</strain>
    </source>
</reference>
<dbReference type="AlphaFoldDB" id="A0A517ZJY6"/>
<gene>
    <name evidence="2" type="ORF">Mal52_12720</name>
</gene>
<dbReference type="Pfam" id="PF01569">
    <property type="entry name" value="PAP2"/>
    <property type="match status" value="1"/>
</dbReference>
<evidence type="ECO:0000313" key="2">
    <source>
        <dbReference type="EMBL" id="QDU42804.1"/>
    </source>
</evidence>
<sequence>MDSRPFPLIRRAVILSLLLETPQIDCRWRLRTACGMVLVAALFLPGCGISREYNTVDVSPPPMAQNDIGHSHPLAGLPSPNPNVRAEPVVASVSQASAVMPATTLHSTPPPQEVNTDWIQPPVAPVCQPGCCQTDCCRTSLSPQLYQALYGPPPKFNFRSDFHNCWGTLVDDAKSTVTWKNVFIMGAATGAAIGIHQDWDDKVRAYTAEHPSRWGSGGEGIGYLGDFTVQIPVLAGLYSYSLWDQNEELHDLSSTLISAYAVTTTTTTLIKVAVNSDRPSEDFNGGKFGFPSYHTSSSFALASVLDKYYGHKVGLPAYTLAGVIAWTRIDERDHDLSDVVFGAVLGTVIGRSIAANHLGEDTDVVPFYEPESGAAGVAFGVNY</sequence>
<evidence type="ECO:0000313" key="3">
    <source>
        <dbReference type="Proteomes" id="UP000319383"/>
    </source>
</evidence>
<dbReference type="InterPro" id="IPR000326">
    <property type="entry name" value="PAP2/HPO"/>
</dbReference>
<evidence type="ECO:0000259" key="1">
    <source>
        <dbReference type="Pfam" id="PF01569"/>
    </source>
</evidence>
<keyword evidence="3" id="KW-1185">Reference proteome</keyword>
<feature type="domain" description="Phosphatidic acid phosphatase type 2/haloperoxidase" evidence="1">
    <location>
        <begin position="256"/>
        <end position="352"/>
    </location>
</feature>